<comment type="caution">
    <text evidence="5">Lacks conserved residue(s) required for the propagation of feature annotation.</text>
</comment>
<dbReference type="InterPro" id="IPR013111">
    <property type="entry name" value="EGF_extracell"/>
</dbReference>
<dbReference type="PROSITE" id="PS01186">
    <property type="entry name" value="EGF_2"/>
    <property type="match status" value="1"/>
</dbReference>
<evidence type="ECO:0000256" key="1">
    <source>
        <dbReference type="ARBA" id="ARBA00022536"/>
    </source>
</evidence>
<dbReference type="WBParaSite" id="OFLC_0000466901-mRNA-1">
    <property type="protein sequence ID" value="OFLC_0000466901-mRNA-1"/>
    <property type="gene ID" value="OFLC_0000466901"/>
</dbReference>
<evidence type="ECO:0000256" key="3">
    <source>
        <dbReference type="ARBA" id="ARBA00022737"/>
    </source>
</evidence>
<dbReference type="SUPFAM" id="SSF57184">
    <property type="entry name" value="Growth factor receptor domain"/>
    <property type="match status" value="1"/>
</dbReference>
<reference evidence="7 8" key="2">
    <citation type="submission" date="2018-11" db="EMBL/GenBank/DDBJ databases">
        <authorList>
            <consortium name="Pathogen Informatics"/>
        </authorList>
    </citation>
    <scope>NUCLEOTIDE SEQUENCE [LARGE SCALE GENOMIC DNA]</scope>
</reference>
<dbReference type="Gene3D" id="2.170.300.10">
    <property type="entry name" value="Tie2 ligand-binding domain superfamily"/>
    <property type="match status" value="3"/>
</dbReference>
<reference evidence="9" key="1">
    <citation type="submission" date="2016-06" db="UniProtKB">
        <authorList>
            <consortium name="WormBaseParasite"/>
        </authorList>
    </citation>
    <scope>IDENTIFICATION</scope>
</reference>
<dbReference type="Pfam" id="PF00053">
    <property type="entry name" value="EGF_laminin"/>
    <property type="match status" value="1"/>
</dbReference>
<feature type="disulfide bond" evidence="5">
    <location>
        <begin position="76"/>
        <end position="85"/>
    </location>
</feature>
<dbReference type="Pfam" id="PF07974">
    <property type="entry name" value="EGF_2"/>
    <property type="match status" value="1"/>
</dbReference>
<keyword evidence="3" id="KW-0677">Repeat</keyword>
<keyword evidence="8" id="KW-1185">Reference proteome</keyword>
<evidence type="ECO:0000313" key="8">
    <source>
        <dbReference type="Proteomes" id="UP000267606"/>
    </source>
</evidence>
<dbReference type="EMBL" id="UZAJ01003661">
    <property type="protein sequence ID" value="VDO40683.1"/>
    <property type="molecule type" value="Genomic_DNA"/>
</dbReference>
<evidence type="ECO:0000256" key="4">
    <source>
        <dbReference type="ARBA" id="ARBA00023157"/>
    </source>
</evidence>
<feature type="domain" description="EGF-like" evidence="6">
    <location>
        <begin position="345"/>
        <end position="375"/>
    </location>
</feature>
<dbReference type="InterPro" id="IPR002049">
    <property type="entry name" value="LE_dom"/>
</dbReference>
<name>A0A183HB08_9BILA</name>
<dbReference type="PROSITE" id="PS00022">
    <property type="entry name" value="EGF_1"/>
    <property type="match status" value="3"/>
</dbReference>
<dbReference type="STRING" id="387005.A0A183HB08"/>
<evidence type="ECO:0000256" key="5">
    <source>
        <dbReference type="PROSITE-ProRule" id="PRU00076"/>
    </source>
</evidence>
<feature type="domain" description="EGF-like" evidence="6">
    <location>
        <begin position="55"/>
        <end position="86"/>
    </location>
</feature>
<dbReference type="InterPro" id="IPR009030">
    <property type="entry name" value="Growth_fac_rcpt_cys_sf"/>
</dbReference>
<dbReference type="PRINTS" id="PR00011">
    <property type="entry name" value="EGFLAMININ"/>
</dbReference>
<dbReference type="Proteomes" id="UP000267606">
    <property type="component" value="Unassembled WGS sequence"/>
</dbReference>
<evidence type="ECO:0000313" key="9">
    <source>
        <dbReference type="WBParaSite" id="OFLC_0000466901-mRNA-1"/>
    </source>
</evidence>
<keyword evidence="2" id="KW-0732">Signal</keyword>
<evidence type="ECO:0000256" key="2">
    <source>
        <dbReference type="ARBA" id="ARBA00022729"/>
    </source>
</evidence>
<dbReference type="InterPro" id="IPR042635">
    <property type="entry name" value="MEGF10/SREC1/2-like"/>
</dbReference>
<dbReference type="GO" id="GO:0005044">
    <property type="term" value="F:scavenger receptor activity"/>
    <property type="evidence" value="ECO:0007669"/>
    <property type="project" value="InterPro"/>
</dbReference>
<proteinExistence type="predicted"/>
<protein>
    <submittedName>
        <fullName evidence="9">EGF-like domain protein</fullName>
    </submittedName>
</protein>
<keyword evidence="4 5" id="KW-1015">Disulfide bond</keyword>
<sequence>MVEHELQLQEQSEMAARKASKSQDDLAKLSHFGTMRMLHSLPTACEYGRFGADCEYRCIDCKNGGKCRRNKSGCECASGYTGTICEDQCPEGTWGLNCKNACECDGQICNRITGECDCPNGAKCDDSCPAARKQLCTFDISSGRTSEGIHSILSLSCLYFSLTNGNTGFYGPSCNLPCQMTCSNGRCDRKYGYCSCPAGYYGEKCDQICPRFNYGRNCRHVCNCEKEYSEGCEPKSGKCICKSGFYGPFCKRRCPVGFYGQSCTKKCECAKNQECDSATGDCIRKCRPGYTGDDCQNPCPAGTYGYNCVQKCACETGASQVCHHVTGTCTCRPVCPSGLYGPNCQHECVCRNNGTCNSKDGSCICPAGYYGAACSEGISFFIITAICV</sequence>
<dbReference type="PANTHER" id="PTHR24043">
    <property type="entry name" value="SCAVENGER RECEPTOR CLASS F"/>
    <property type="match status" value="1"/>
</dbReference>
<dbReference type="PANTHER" id="PTHR24043:SF8">
    <property type="entry name" value="EGF-LIKE DOMAIN-CONTAINING PROTEIN"/>
    <property type="match status" value="1"/>
</dbReference>
<dbReference type="SMART" id="SM00181">
    <property type="entry name" value="EGF"/>
    <property type="match status" value="6"/>
</dbReference>
<accession>A0A183HB08</accession>
<dbReference type="AlphaFoldDB" id="A0A183HB08"/>
<gene>
    <name evidence="7" type="ORF">OFLC_LOCUS4669</name>
</gene>
<organism evidence="9">
    <name type="scientific">Onchocerca flexuosa</name>
    <dbReference type="NCBI Taxonomy" id="387005"/>
    <lineage>
        <taxon>Eukaryota</taxon>
        <taxon>Metazoa</taxon>
        <taxon>Ecdysozoa</taxon>
        <taxon>Nematoda</taxon>
        <taxon>Chromadorea</taxon>
        <taxon>Rhabditida</taxon>
        <taxon>Spirurina</taxon>
        <taxon>Spiruromorpha</taxon>
        <taxon>Filarioidea</taxon>
        <taxon>Onchocercidae</taxon>
        <taxon>Onchocerca</taxon>
    </lineage>
</organism>
<dbReference type="SMART" id="SM00180">
    <property type="entry name" value="EGF_Lam"/>
    <property type="match status" value="4"/>
</dbReference>
<dbReference type="InterPro" id="IPR000742">
    <property type="entry name" value="EGF"/>
</dbReference>
<dbReference type="FunFam" id="2.170.300.10:FF:000041">
    <property type="entry name" value="Tyrosine protein kinase receptor tie-1, putative"/>
    <property type="match status" value="1"/>
</dbReference>
<evidence type="ECO:0000313" key="7">
    <source>
        <dbReference type="EMBL" id="VDO40683.1"/>
    </source>
</evidence>
<dbReference type="PROSITE" id="PS50026">
    <property type="entry name" value="EGF_3"/>
    <property type="match status" value="2"/>
</dbReference>
<keyword evidence="1 5" id="KW-0245">EGF-like domain</keyword>
<feature type="disulfide bond" evidence="5">
    <location>
        <begin position="365"/>
        <end position="374"/>
    </location>
</feature>
<evidence type="ECO:0000259" key="6">
    <source>
        <dbReference type="PROSITE" id="PS50026"/>
    </source>
</evidence>